<dbReference type="RefSeq" id="WP_191697980.1">
    <property type="nucleotide sequence ID" value="NZ_JACSQO010000018.1"/>
</dbReference>
<organism evidence="1 2">
    <name type="scientific">Psychrobacillus faecigallinarum</name>
    <dbReference type="NCBI Taxonomy" id="2762235"/>
    <lineage>
        <taxon>Bacteria</taxon>
        <taxon>Bacillati</taxon>
        <taxon>Bacillota</taxon>
        <taxon>Bacilli</taxon>
        <taxon>Bacillales</taxon>
        <taxon>Bacillaceae</taxon>
        <taxon>Psychrobacillus</taxon>
    </lineage>
</organism>
<gene>
    <name evidence="1" type="ORF">H9650_19945</name>
</gene>
<evidence type="ECO:0000313" key="2">
    <source>
        <dbReference type="Proteomes" id="UP000640786"/>
    </source>
</evidence>
<dbReference type="Proteomes" id="UP000640786">
    <property type="component" value="Unassembled WGS sequence"/>
</dbReference>
<protein>
    <submittedName>
        <fullName evidence="1">Uncharacterized protein</fullName>
    </submittedName>
</protein>
<reference evidence="1 2" key="1">
    <citation type="submission" date="2020-08" db="EMBL/GenBank/DDBJ databases">
        <title>A Genomic Blueprint of the Chicken Gut Microbiome.</title>
        <authorList>
            <person name="Gilroy R."/>
            <person name="Ravi A."/>
            <person name="Getino M."/>
            <person name="Pursley I."/>
            <person name="Horton D.L."/>
            <person name="Alikhan N.-F."/>
            <person name="Baker D."/>
            <person name="Gharbi K."/>
            <person name="Hall N."/>
            <person name="Watson M."/>
            <person name="Adriaenssens E.M."/>
            <person name="Foster-Nyarko E."/>
            <person name="Jarju S."/>
            <person name="Secka A."/>
            <person name="Antonio M."/>
            <person name="Oren A."/>
            <person name="Chaudhuri R."/>
            <person name="La Ragione R.M."/>
            <person name="Hildebrand F."/>
            <person name="Pallen M.J."/>
        </authorList>
    </citation>
    <scope>NUCLEOTIDE SEQUENCE [LARGE SCALE GENOMIC DNA]</scope>
    <source>
        <strain evidence="1 2">Sa2BUA9</strain>
    </source>
</reference>
<proteinExistence type="predicted"/>
<keyword evidence="2" id="KW-1185">Reference proteome</keyword>
<dbReference type="EMBL" id="JACSQO010000018">
    <property type="protein sequence ID" value="MBD7946375.1"/>
    <property type="molecule type" value="Genomic_DNA"/>
</dbReference>
<sequence>MSKNQKDREIEKMIMTNIKQEAKKQKFKVISNCIYKVVGEYFVNAVFWPQCNEDKWTLFLRMNIKSYNYDNLFWEIFEMPENINAKESLRANGAFACPSYQWIEKTYEISTLESMQIDIVNAI</sequence>
<comment type="caution">
    <text evidence="1">The sequence shown here is derived from an EMBL/GenBank/DDBJ whole genome shotgun (WGS) entry which is preliminary data.</text>
</comment>
<name>A0ABR8RF54_9BACI</name>
<evidence type="ECO:0000313" key="1">
    <source>
        <dbReference type="EMBL" id="MBD7946375.1"/>
    </source>
</evidence>
<accession>A0ABR8RF54</accession>